<reference evidence="3 4" key="1">
    <citation type="submission" date="2018-05" db="EMBL/GenBank/DDBJ databases">
        <title>Novel Campyloabacter and Helicobacter Species and Strains.</title>
        <authorList>
            <person name="Mannion A.J."/>
            <person name="Shen Z."/>
            <person name="Fox J.G."/>
        </authorList>
    </citation>
    <scope>NUCLEOTIDE SEQUENCE [LARGE SCALE GENOMIC DNA]</scope>
    <source>
        <strain evidence="4">MIT10-5678</strain>
    </source>
</reference>
<accession>A0ABY2TIG5</accession>
<dbReference type="Proteomes" id="UP000309584">
    <property type="component" value="Unassembled WGS sequence"/>
</dbReference>
<feature type="transmembrane region" description="Helical" evidence="2">
    <location>
        <begin position="17"/>
        <end position="34"/>
    </location>
</feature>
<evidence type="ECO:0000256" key="1">
    <source>
        <dbReference type="SAM" id="Coils"/>
    </source>
</evidence>
<keyword evidence="4" id="KW-1185">Reference proteome</keyword>
<proteinExistence type="predicted"/>
<dbReference type="RefSeq" id="WP_137624196.1">
    <property type="nucleotide sequence ID" value="NZ_NXLY01000011.1"/>
</dbReference>
<evidence type="ECO:0000313" key="4">
    <source>
        <dbReference type="Proteomes" id="UP000309584"/>
    </source>
</evidence>
<keyword evidence="2" id="KW-1133">Transmembrane helix</keyword>
<name>A0ABY2TIG5_9BACT</name>
<keyword evidence="1" id="KW-0175">Coiled coil</keyword>
<gene>
    <name evidence="3" type="ORF">CQA75_06435</name>
</gene>
<evidence type="ECO:0000313" key="3">
    <source>
        <dbReference type="EMBL" id="TKX33627.1"/>
    </source>
</evidence>
<feature type="coiled-coil region" evidence="1">
    <location>
        <begin position="54"/>
        <end position="81"/>
    </location>
</feature>
<comment type="caution">
    <text evidence="3">The sequence shown here is derived from an EMBL/GenBank/DDBJ whole genome shotgun (WGS) entry which is preliminary data.</text>
</comment>
<organism evidence="3 4">
    <name type="scientific">Campylobacter taeniopygiae</name>
    <dbReference type="NCBI Taxonomy" id="2510188"/>
    <lineage>
        <taxon>Bacteria</taxon>
        <taxon>Pseudomonadati</taxon>
        <taxon>Campylobacterota</taxon>
        <taxon>Epsilonproteobacteria</taxon>
        <taxon>Campylobacterales</taxon>
        <taxon>Campylobacteraceae</taxon>
        <taxon>Campylobacter</taxon>
    </lineage>
</organism>
<sequence>MDKIEFFLENLNLREKLLITIIIILFAIFLAFKIEPLFVNSFFNHNIFIHNIDIKKEQAANENLEQKIQISNQKLQQIQNKTLVYEQYLSLFQKKYDQYLKNIKTLALNNKIEIKKISQTKIQKNNIDHYKIFIKTYGNFNALLSFIKDLENSNCYYQINIIEMQNLTSLKLELNLEISIIYLNKEIK</sequence>
<protein>
    <submittedName>
        <fullName evidence="3">Uncharacterized protein</fullName>
    </submittedName>
</protein>
<evidence type="ECO:0000256" key="2">
    <source>
        <dbReference type="SAM" id="Phobius"/>
    </source>
</evidence>
<keyword evidence="2" id="KW-0472">Membrane</keyword>
<dbReference type="EMBL" id="NXLY01000011">
    <property type="protein sequence ID" value="TKX33627.1"/>
    <property type="molecule type" value="Genomic_DNA"/>
</dbReference>
<dbReference type="InterPro" id="IPR014717">
    <property type="entry name" value="Transl_elong_EF1B/ribsomal_bS6"/>
</dbReference>
<keyword evidence="2" id="KW-0812">Transmembrane</keyword>
<dbReference type="Gene3D" id="3.30.70.60">
    <property type="match status" value="1"/>
</dbReference>